<reference evidence="8 9" key="1">
    <citation type="submission" date="2024-10" db="EMBL/GenBank/DDBJ databases">
        <title>The Natural Products Discovery Center: Release of the First 8490 Sequenced Strains for Exploring Actinobacteria Biosynthetic Diversity.</title>
        <authorList>
            <person name="Kalkreuter E."/>
            <person name="Kautsar S.A."/>
            <person name="Yang D."/>
            <person name="Bader C.D."/>
            <person name="Teijaro C.N."/>
            <person name="Fluegel L."/>
            <person name="Davis C.M."/>
            <person name="Simpson J.R."/>
            <person name="Lauterbach L."/>
            <person name="Steele A.D."/>
            <person name="Gui C."/>
            <person name="Meng S."/>
            <person name="Li G."/>
            <person name="Viehrig K."/>
            <person name="Ye F."/>
            <person name="Su P."/>
            <person name="Kiefer A.F."/>
            <person name="Nichols A."/>
            <person name="Cepeda A.J."/>
            <person name="Yan W."/>
            <person name="Fan B."/>
            <person name="Jiang Y."/>
            <person name="Adhikari A."/>
            <person name="Zheng C.-J."/>
            <person name="Schuster L."/>
            <person name="Cowan T.M."/>
            <person name="Smanski M.J."/>
            <person name="Chevrette M.G."/>
            <person name="De Carvalho L.P.S."/>
            <person name="Shen B."/>
        </authorList>
    </citation>
    <scope>NUCLEOTIDE SEQUENCE [LARGE SCALE GENOMIC DNA]</scope>
    <source>
        <strain evidence="8 9">NPDC087045</strain>
    </source>
</reference>
<evidence type="ECO:0000256" key="5">
    <source>
        <dbReference type="ARBA" id="ARBA00022842"/>
    </source>
</evidence>
<organism evidence="8 9">
    <name type="scientific">Herbaspirillum chlorophenolicum</name>
    <dbReference type="NCBI Taxonomy" id="211589"/>
    <lineage>
        <taxon>Bacteria</taxon>
        <taxon>Pseudomonadati</taxon>
        <taxon>Pseudomonadota</taxon>
        <taxon>Betaproteobacteria</taxon>
        <taxon>Burkholderiales</taxon>
        <taxon>Oxalobacteraceae</taxon>
        <taxon>Herbaspirillum</taxon>
    </lineage>
</organism>
<dbReference type="InterPro" id="IPR000634">
    <property type="entry name" value="Ser/Thr_deHydtase_PyrdxlP-BS"/>
</dbReference>
<dbReference type="InterPro" id="IPR001926">
    <property type="entry name" value="TrpB-like_PALP"/>
</dbReference>
<evidence type="ECO:0000256" key="6">
    <source>
        <dbReference type="ARBA" id="ARBA00022898"/>
    </source>
</evidence>
<evidence type="ECO:0000256" key="4">
    <source>
        <dbReference type="ARBA" id="ARBA00001946"/>
    </source>
</evidence>
<dbReference type="PANTHER" id="PTHR43050">
    <property type="entry name" value="SERINE / THREONINE RACEMASE FAMILY MEMBER"/>
    <property type="match status" value="1"/>
</dbReference>
<dbReference type="PANTHER" id="PTHR43050:SF1">
    <property type="entry name" value="SERINE RACEMASE"/>
    <property type="match status" value="1"/>
</dbReference>
<dbReference type="SUPFAM" id="SSF53686">
    <property type="entry name" value="Tryptophan synthase beta subunit-like PLP-dependent enzymes"/>
    <property type="match status" value="1"/>
</dbReference>
<sequence>MTLEKSIRHSTLGMLRIPNFSDIESASQRIAPYVTRTPLLRSPILDGLAGAPVWLKAENLQLTGAFKLRGAFNALLTLDEETRSRGVIAYSTGNHGQAIAYAANRLGIQATVIMPADAPKTKMDGVRRYGAIVHQYDRHTESREEIGMQILQRTGATLIPPGDQPDVIAGQGTVVFEAWNQLQEEQRPTIRKILVPCGGGGLAAGTCIAMSSLAKETEIFAVEPFGFDDTVMSLASGKREKIIGNNQTLCDALMASIPAELPFAVNSAYLTGAVAVTDDEVKQAIRFAIDTLRLVIEPGGIVALAAILARKIQLNGEPALVVLSGGNIDTDILSSILAT</sequence>
<proteinExistence type="predicted"/>
<dbReference type="InterPro" id="IPR036052">
    <property type="entry name" value="TrpB-like_PALP_sf"/>
</dbReference>
<accession>A0ABW8F417</accession>
<dbReference type="CDD" id="cd01562">
    <property type="entry name" value="Thr-dehyd"/>
    <property type="match status" value="1"/>
</dbReference>
<comment type="cofactor">
    <cofactor evidence="4">
        <name>Mg(2+)</name>
        <dbReference type="ChEBI" id="CHEBI:18420"/>
    </cofactor>
</comment>
<feature type="domain" description="Tryptophan synthase beta chain-like PALP" evidence="7">
    <location>
        <begin position="31"/>
        <end position="325"/>
    </location>
</feature>
<name>A0ABW8F417_9BURK</name>
<dbReference type="Gene3D" id="3.40.50.1100">
    <property type="match status" value="2"/>
</dbReference>
<evidence type="ECO:0000259" key="7">
    <source>
        <dbReference type="Pfam" id="PF00291"/>
    </source>
</evidence>
<dbReference type="EMBL" id="JBIUZV010000014">
    <property type="protein sequence ID" value="MFJ3048042.1"/>
    <property type="molecule type" value="Genomic_DNA"/>
</dbReference>
<evidence type="ECO:0000313" key="9">
    <source>
        <dbReference type="Proteomes" id="UP001617427"/>
    </source>
</evidence>
<evidence type="ECO:0000256" key="2">
    <source>
        <dbReference type="ARBA" id="ARBA00001933"/>
    </source>
</evidence>
<evidence type="ECO:0000256" key="1">
    <source>
        <dbReference type="ARBA" id="ARBA00001913"/>
    </source>
</evidence>
<dbReference type="RefSeq" id="WP_402702877.1">
    <property type="nucleotide sequence ID" value="NZ_JBIUZV010000014.1"/>
</dbReference>
<dbReference type="Pfam" id="PF00291">
    <property type="entry name" value="PALP"/>
    <property type="match status" value="1"/>
</dbReference>
<gene>
    <name evidence="8" type="ORF">ACIPEN_19600</name>
</gene>
<comment type="cofactor">
    <cofactor evidence="1">
        <name>Ca(2+)</name>
        <dbReference type="ChEBI" id="CHEBI:29108"/>
    </cofactor>
</comment>
<evidence type="ECO:0000256" key="3">
    <source>
        <dbReference type="ARBA" id="ARBA00001936"/>
    </source>
</evidence>
<keyword evidence="5" id="KW-0460">Magnesium</keyword>
<comment type="cofactor">
    <cofactor evidence="2">
        <name>pyridoxal 5'-phosphate</name>
        <dbReference type="ChEBI" id="CHEBI:597326"/>
    </cofactor>
</comment>
<comment type="caution">
    <text evidence="8">The sequence shown here is derived from an EMBL/GenBank/DDBJ whole genome shotgun (WGS) entry which is preliminary data.</text>
</comment>
<keyword evidence="6" id="KW-0663">Pyridoxal phosphate</keyword>
<evidence type="ECO:0000313" key="8">
    <source>
        <dbReference type="EMBL" id="MFJ3048042.1"/>
    </source>
</evidence>
<dbReference type="PROSITE" id="PS00165">
    <property type="entry name" value="DEHYDRATASE_SER_THR"/>
    <property type="match status" value="1"/>
</dbReference>
<protein>
    <submittedName>
        <fullName evidence="8">Threonine/serine dehydratase</fullName>
    </submittedName>
</protein>
<keyword evidence="9" id="KW-1185">Reference proteome</keyword>
<comment type="cofactor">
    <cofactor evidence="3">
        <name>Mn(2+)</name>
        <dbReference type="ChEBI" id="CHEBI:29035"/>
    </cofactor>
</comment>
<dbReference type="Proteomes" id="UP001617427">
    <property type="component" value="Unassembled WGS sequence"/>
</dbReference>